<keyword evidence="4" id="KW-0732">Signal</keyword>
<dbReference type="OrthoDB" id="269227at2759"/>
<dbReference type="eggNOG" id="KOG1238">
    <property type="taxonomic scope" value="Eukaryota"/>
</dbReference>
<evidence type="ECO:0000256" key="3">
    <source>
        <dbReference type="PIRSR" id="PIRSR000137-1"/>
    </source>
</evidence>
<dbReference type="OMA" id="DYSECVM"/>
<gene>
    <name evidence="7" type="ORF">TSTA_098990</name>
</gene>
<keyword evidence="2" id="KW-0325">Glycoprotein</keyword>
<dbReference type="SUPFAM" id="SSF54373">
    <property type="entry name" value="FAD-linked reductases, C-terminal domain"/>
    <property type="match status" value="1"/>
</dbReference>
<dbReference type="GO" id="GO:0044550">
    <property type="term" value="P:secondary metabolite biosynthetic process"/>
    <property type="evidence" value="ECO:0007669"/>
    <property type="project" value="TreeGrafter"/>
</dbReference>
<dbReference type="Proteomes" id="UP000001745">
    <property type="component" value="Unassembled WGS sequence"/>
</dbReference>
<feature type="domain" description="Glucose-methanol-choline oxidoreductase C-terminal" evidence="6">
    <location>
        <begin position="468"/>
        <end position="605"/>
    </location>
</feature>
<keyword evidence="8" id="KW-1185">Reference proteome</keyword>
<dbReference type="SUPFAM" id="SSF51905">
    <property type="entry name" value="FAD/NAD(P)-binding domain"/>
    <property type="match status" value="1"/>
</dbReference>
<evidence type="ECO:0000313" key="7">
    <source>
        <dbReference type="EMBL" id="EED13644.1"/>
    </source>
</evidence>
<organism evidence="7 8">
    <name type="scientific">Talaromyces stipitatus (strain ATCC 10500 / CBS 375.48 / QM 6759 / NRRL 1006)</name>
    <name type="common">Penicillium stipitatum</name>
    <dbReference type="NCBI Taxonomy" id="441959"/>
    <lineage>
        <taxon>Eukaryota</taxon>
        <taxon>Fungi</taxon>
        <taxon>Dikarya</taxon>
        <taxon>Ascomycota</taxon>
        <taxon>Pezizomycotina</taxon>
        <taxon>Eurotiomycetes</taxon>
        <taxon>Eurotiomycetidae</taxon>
        <taxon>Eurotiales</taxon>
        <taxon>Trichocomaceae</taxon>
        <taxon>Talaromyces</taxon>
        <taxon>Talaromyces sect. Talaromyces</taxon>
    </lineage>
</organism>
<evidence type="ECO:0000313" key="8">
    <source>
        <dbReference type="Proteomes" id="UP000001745"/>
    </source>
</evidence>
<dbReference type="PhylomeDB" id="B8MLS2"/>
<dbReference type="HOGENOM" id="CLU_002865_6_3_1"/>
<feature type="domain" description="Glucose-methanol-choline oxidoreductase N-terminal" evidence="5">
    <location>
        <begin position="39"/>
        <end position="356"/>
    </location>
</feature>
<evidence type="ECO:0000256" key="1">
    <source>
        <dbReference type="ARBA" id="ARBA00010790"/>
    </source>
</evidence>
<feature type="signal peptide" evidence="4">
    <location>
        <begin position="1"/>
        <end position="22"/>
    </location>
</feature>
<evidence type="ECO:0000259" key="6">
    <source>
        <dbReference type="Pfam" id="PF05199"/>
    </source>
</evidence>
<dbReference type="PANTHER" id="PTHR11552">
    <property type="entry name" value="GLUCOSE-METHANOL-CHOLINE GMC OXIDOREDUCTASE"/>
    <property type="match status" value="1"/>
</dbReference>
<dbReference type="InParanoid" id="B8MLS2"/>
<dbReference type="Pfam" id="PF05199">
    <property type="entry name" value="GMC_oxred_C"/>
    <property type="match status" value="1"/>
</dbReference>
<feature type="chain" id="PRO_5002877581" evidence="4">
    <location>
        <begin position="23"/>
        <end position="616"/>
    </location>
</feature>
<dbReference type="VEuPathDB" id="FungiDB:TSTA_098990"/>
<evidence type="ECO:0000256" key="2">
    <source>
        <dbReference type="ARBA" id="ARBA00023180"/>
    </source>
</evidence>
<dbReference type="PANTHER" id="PTHR11552:SF138">
    <property type="entry name" value="DEHYDROGENASE PKFF-RELATED"/>
    <property type="match status" value="1"/>
</dbReference>
<dbReference type="InterPro" id="IPR036188">
    <property type="entry name" value="FAD/NAD-bd_sf"/>
</dbReference>
<dbReference type="GO" id="GO:0016614">
    <property type="term" value="F:oxidoreductase activity, acting on CH-OH group of donors"/>
    <property type="evidence" value="ECO:0007669"/>
    <property type="project" value="InterPro"/>
</dbReference>
<evidence type="ECO:0000256" key="4">
    <source>
        <dbReference type="SAM" id="SignalP"/>
    </source>
</evidence>
<proteinExistence type="inferred from homology"/>
<accession>B8MLS2</accession>
<dbReference type="RefSeq" id="XP_002485882.1">
    <property type="nucleotide sequence ID" value="XM_002485837.1"/>
</dbReference>
<feature type="active site" description="Proton donor" evidence="3">
    <location>
        <position position="552"/>
    </location>
</feature>
<dbReference type="STRING" id="441959.B8MLS2"/>
<dbReference type="GO" id="GO:0050660">
    <property type="term" value="F:flavin adenine dinucleotide binding"/>
    <property type="evidence" value="ECO:0007669"/>
    <property type="project" value="InterPro"/>
</dbReference>
<dbReference type="InterPro" id="IPR007867">
    <property type="entry name" value="GMC_OxRtase_C"/>
</dbReference>
<evidence type="ECO:0000259" key="5">
    <source>
        <dbReference type="Pfam" id="PF00732"/>
    </source>
</evidence>
<sequence>MSSRLALRFLCALSVFTPLTTAIRPLGSSFGIPGRNATYDYIVVGGGNAGLTVATRLAEQQSGSVAVVEAGTFYEISNGNLSQVPGLDDNYISKRPDDWHPLIDWGYVTSPQQSALDVEMHYARGKCLGGCSARNYMIYQRGSKGTYQTWADLVGDDSYTLDNLLPYFEKSICFTPPNMELRFSNSTPLYNISVMGNCTGPLSLSYSNYAFSFASWSIEGLQAMGIPQIDGFQSGELLGSSYVVSTIDAKTMTRDSSETSFLQRALKYPNYTVYTLTMAKRILFGPDKKATGVVVDTQGDTYVLTAAKEVIVSAGVFGSPQLLMVSGVGPAVTLKELGIPVVADLPGVGQNMQDHVYFGPSYKVLGQTTSALGNPELFTDASVKFQENASGMLTNPSNDVLGWEKLPEPIRSTLSADARHALEQYPTDWPEVEYLAIAAYLGYQNISGGSDPHDGFNYATMGVAIVMPQSRGNLTITSADNAVQPVINPNFFSNSIDMEVAIAGYRRVREFFNTTAVQPFLLDRQEAFPGLDVSTDEDLAQIIKETFLTIFHAACTCSMGKSDNPMAVVDAEARVYGVSDLRVVDASIFPILPPGHPMATVYALAEKIASTITGSE</sequence>
<dbReference type="AlphaFoldDB" id="B8MLS2"/>
<dbReference type="EMBL" id="EQ962658">
    <property type="protein sequence ID" value="EED13644.1"/>
    <property type="molecule type" value="Genomic_DNA"/>
</dbReference>
<feature type="active site" description="Proton acceptor" evidence="3">
    <location>
        <position position="596"/>
    </location>
</feature>
<dbReference type="GeneID" id="8103977"/>
<dbReference type="Gene3D" id="3.30.560.10">
    <property type="entry name" value="Glucose Oxidase, domain 3"/>
    <property type="match status" value="1"/>
</dbReference>
<comment type="similarity">
    <text evidence="1">Belongs to the GMC oxidoreductase family.</text>
</comment>
<protein>
    <submittedName>
        <fullName evidence="7">Choline dehydrogenase, putative</fullName>
    </submittedName>
</protein>
<dbReference type="InterPro" id="IPR012132">
    <property type="entry name" value="GMC_OxRdtase"/>
</dbReference>
<dbReference type="Pfam" id="PF00732">
    <property type="entry name" value="GMC_oxred_N"/>
    <property type="match status" value="1"/>
</dbReference>
<reference evidence="8" key="1">
    <citation type="journal article" date="2015" name="Genome Announc.">
        <title>Genome sequence of the AIDS-associated pathogen Penicillium marneffei (ATCC18224) and its near taxonomic relative Talaromyces stipitatus (ATCC10500).</title>
        <authorList>
            <person name="Nierman W.C."/>
            <person name="Fedorova-Abrams N.D."/>
            <person name="Andrianopoulos A."/>
        </authorList>
    </citation>
    <scope>NUCLEOTIDE SEQUENCE [LARGE SCALE GENOMIC DNA]</scope>
    <source>
        <strain evidence="8">ATCC 10500 / CBS 375.48 / QM 6759 / NRRL 1006</strain>
    </source>
</reference>
<dbReference type="PIRSF" id="PIRSF000137">
    <property type="entry name" value="Alcohol_oxidase"/>
    <property type="match status" value="1"/>
</dbReference>
<dbReference type="InterPro" id="IPR000172">
    <property type="entry name" value="GMC_OxRdtase_N"/>
</dbReference>
<dbReference type="Gene3D" id="3.50.50.60">
    <property type="entry name" value="FAD/NAD(P)-binding domain"/>
    <property type="match status" value="1"/>
</dbReference>
<name>B8MLS2_TALSN</name>